<dbReference type="InterPro" id="IPR013106">
    <property type="entry name" value="Ig_V-set"/>
</dbReference>
<feature type="non-terminal residue" evidence="9">
    <location>
        <position position="210"/>
    </location>
</feature>
<feature type="region of interest" description="Disordered" evidence="5">
    <location>
        <begin position="86"/>
        <end position="105"/>
    </location>
</feature>
<evidence type="ECO:0000256" key="6">
    <source>
        <dbReference type="SAM" id="SignalP"/>
    </source>
</evidence>
<dbReference type="Proteomes" id="UP000694871">
    <property type="component" value="Unplaced"/>
</dbReference>
<dbReference type="PANTHER" id="PTHR44427">
    <property type="entry name" value="CARCINOEMBRYONIC ANTIGEN-RELATED CELL ADHESION MOLECULE 19"/>
    <property type="match status" value="1"/>
</dbReference>
<dbReference type="InterPro" id="IPR050831">
    <property type="entry name" value="CEA_cell_adhesion"/>
</dbReference>
<evidence type="ECO:0000256" key="2">
    <source>
        <dbReference type="ARBA" id="ARBA00023180"/>
    </source>
</evidence>
<feature type="chain" id="PRO_5045943412" evidence="6">
    <location>
        <begin position="39"/>
        <end position="210"/>
    </location>
</feature>
<dbReference type="InterPro" id="IPR036179">
    <property type="entry name" value="Ig-like_dom_sf"/>
</dbReference>
<evidence type="ECO:0000256" key="5">
    <source>
        <dbReference type="SAM" id="MobiDB-lite"/>
    </source>
</evidence>
<dbReference type="Gene3D" id="2.60.40.10">
    <property type="entry name" value="Immunoglobulins"/>
    <property type="match status" value="2"/>
</dbReference>
<dbReference type="InterPro" id="IPR013098">
    <property type="entry name" value="Ig_I-set"/>
</dbReference>
<organism evidence="8 9">
    <name type="scientific">Gekko japonicus</name>
    <name type="common">Schlegel's Japanese gecko</name>
    <dbReference type="NCBI Taxonomy" id="146911"/>
    <lineage>
        <taxon>Eukaryota</taxon>
        <taxon>Metazoa</taxon>
        <taxon>Chordata</taxon>
        <taxon>Craniata</taxon>
        <taxon>Vertebrata</taxon>
        <taxon>Euteleostomi</taxon>
        <taxon>Lepidosauria</taxon>
        <taxon>Squamata</taxon>
        <taxon>Bifurcata</taxon>
        <taxon>Gekkota</taxon>
        <taxon>Gekkonidae</taxon>
        <taxon>Gekkoninae</taxon>
        <taxon>Gekko</taxon>
    </lineage>
</organism>
<keyword evidence="3" id="KW-0393">Immunoglobulin domain</keyword>
<feature type="signal peptide" evidence="6">
    <location>
        <begin position="1"/>
        <end position="38"/>
    </location>
</feature>
<dbReference type="InterPro" id="IPR013783">
    <property type="entry name" value="Ig-like_fold"/>
</dbReference>
<dbReference type="GeneID" id="107107630"/>
<evidence type="ECO:0000256" key="4">
    <source>
        <dbReference type="ARBA" id="ARBA00038222"/>
    </source>
</evidence>
<accession>A0ABM1JPN3</accession>
<feature type="domain" description="Ig-like" evidence="7">
    <location>
        <begin position="150"/>
        <end position="210"/>
    </location>
</feature>
<dbReference type="RefSeq" id="XP_015263420.1">
    <property type="nucleotide sequence ID" value="XM_015407934.1"/>
</dbReference>
<gene>
    <name evidence="9" type="primary">LOC107107630</name>
</gene>
<protein>
    <submittedName>
        <fullName evidence="9">Carcinoembryonic antigen-related cell adhesion molecule 16-like</fullName>
    </submittedName>
</protein>
<dbReference type="PANTHER" id="PTHR44427:SF1">
    <property type="entry name" value="CARCINOEMBRYONIC ANTIGEN-RELATED CELL ADHESION MOLECULE 1"/>
    <property type="match status" value="1"/>
</dbReference>
<sequence length="210" mass="22506">MGRQAEGPPWASPGRLSSWQAALLAATILSSCFRLTQAQEIPVTVEPAKPLEGQDVTLTPEGKPTFIACDWYRGEQAEPSRIFTYVPSSPPDQQNGPGFTGRETGGPGCSLRIGNLMLNDTGDYIVSKIVTGSRETGRVPVGVLELLTKPSVSAFPSPFLIESTGSVNLTCETTSKEVSISWFYNGEPLNSSSRIQVSEDNRTVVIKAAT</sequence>
<evidence type="ECO:0000259" key="7">
    <source>
        <dbReference type="PROSITE" id="PS50835"/>
    </source>
</evidence>
<dbReference type="PROSITE" id="PS50835">
    <property type="entry name" value="IG_LIKE"/>
    <property type="match status" value="1"/>
</dbReference>
<evidence type="ECO:0000313" key="9">
    <source>
        <dbReference type="RefSeq" id="XP_015263420.1"/>
    </source>
</evidence>
<evidence type="ECO:0000313" key="8">
    <source>
        <dbReference type="Proteomes" id="UP000694871"/>
    </source>
</evidence>
<evidence type="ECO:0000256" key="1">
    <source>
        <dbReference type="ARBA" id="ARBA00022729"/>
    </source>
</evidence>
<keyword evidence="2" id="KW-0325">Glycoprotein</keyword>
<dbReference type="InterPro" id="IPR007110">
    <property type="entry name" value="Ig-like_dom"/>
</dbReference>
<keyword evidence="8" id="KW-1185">Reference proteome</keyword>
<evidence type="ECO:0000256" key="3">
    <source>
        <dbReference type="ARBA" id="ARBA00023319"/>
    </source>
</evidence>
<reference evidence="9" key="1">
    <citation type="submission" date="2025-08" db="UniProtKB">
        <authorList>
            <consortium name="RefSeq"/>
        </authorList>
    </citation>
    <scope>IDENTIFICATION</scope>
</reference>
<proteinExistence type="inferred from homology"/>
<dbReference type="Pfam" id="PF07679">
    <property type="entry name" value="I-set"/>
    <property type="match status" value="1"/>
</dbReference>
<dbReference type="Pfam" id="PF07686">
    <property type="entry name" value="V-set"/>
    <property type="match status" value="1"/>
</dbReference>
<dbReference type="SUPFAM" id="SSF48726">
    <property type="entry name" value="Immunoglobulin"/>
    <property type="match status" value="2"/>
</dbReference>
<dbReference type="PROSITE" id="PS51257">
    <property type="entry name" value="PROKAR_LIPOPROTEIN"/>
    <property type="match status" value="1"/>
</dbReference>
<comment type="similarity">
    <text evidence="4">Belongs to the immunoglobulin superfamily. CEA family.</text>
</comment>
<keyword evidence="1 6" id="KW-0732">Signal</keyword>
<name>A0ABM1JPN3_GEKJA</name>